<dbReference type="Proteomes" id="UP000241986">
    <property type="component" value="Unassembled WGS sequence"/>
</dbReference>
<name>A0A2T4MZK9_AERVE</name>
<accession>A0A2T4MZK9</accession>
<reference evidence="1 2" key="1">
    <citation type="submission" date="2018-03" db="EMBL/GenBank/DDBJ databases">
        <title>Aeromonas veronii whole genome sequencing and analysis.</title>
        <authorList>
            <person name="Xie H."/>
            <person name="Liu T."/>
            <person name="Wang K."/>
        </authorList>
    </citation>
    <scope>NUCLEOTIDE SEQUENCE [LARGE SCALE GENOMIC DNA]</scope>
    <source>
        <strain evidence="1 2">XH.VA.1</strain>
    </source>
</reference>
<protein>
    <submittedName>
        <fullName evidence="1">Uncharacterized protein</fullName>
    </submittedName>
</protein>
<evidence type="ECO:0000313" key="1">
    <source>
        <dbReference type="EMBL" id="PTH79984.1"/>
    </source>
</evidence>
<gene>
    <name evidence="1" type="ORF">DAA48_15550</name>
</gene>
<evidence type="ECO:0000313" key="2">
    <source>
        <dbReference type="Proteomes" id="UP000241986"/>
    </source>
</evidence>
<sequence length="223" mass="26147">MLNEKQFLSKEYVDGLIETGKWSSHGSDVHRLIEDELLESLPEHLQEMDADDSLRHSDFRPILCNWLSARFNKCKKDIVEELKSNRDENCLYSITRTIMCNEELIHKIKTEDFDIGRFWTVMKYYEFIDRNPDNESLFEVTVEAKVALSDIDLVETMRSRMDYSNGDEEAEIYIKNGAQPLFMSYAVVTPDGDYLGEFDCDKTKDRYLNFTKKARTPELEASY</sequence>
<dbReference type="EMBL" id="PZKL01000037">
    <property type="protein sequence ID" value="PTH79984.1"/>
    <property type="molecule type" value="Genomic_DNA"/>
</dbReference>
<proteinExistence type="predicted"/>
<comment type="caution">
    <text evidence="1">The sequence shown here is derived from an EMBL/GenBank/DDBJ whole genome shotgun (WGS) entry which is preliminary data.</text>
</comment>
<dbReference type="AlphaFoldDB" id="A0A2T4MZK9"/>
<organism evidence="1 2">
    <name type="scientific">Aeromonas veronii</name>
    <dbReference type="NCBI Taxonomy" id="654"/>
    <lineage>
        <taxon>Bacteria</taxon>
        <taxon>Pseudomonadati</taxon>
        <taxon>Pseudomonadota</taxon>
        <taxon>Gammaproteobacteria</taxon>
        <taxon>Aeromonadales</taxon>
        <taxon>Aeromonadaceae</taxon>
        <taxon>Aeromonas</taxon>
    </lineage>
</organism>
<dbReference type="RefSeq" id="WP_107683866.1">
    <property type="nucleotide sequence ID" value="NZ_PZKL01000037.1"/>
</dbReference>